<accession>A0A250V5M6</accession>
<feature type="transmembrane region" description="Helical" evidence="7">
    <location>
        <begin position="284"/>
        <end position="304"/>
    </location>
</feature>
<dbReference type="InterPro" id="IPR035906">
    <property type="entry name" value="MetI-like_sf"/>
</dbReference>
<evidence type="ECO:0000313" key="10">
    <source>
        <dbReference type="Proteomes" id="UP000217446"/>
    </source>
</evidence>
<sequence length="313" mass="33832">MTTTTTPDSILKAAGAARPAAAPRPTARILRRQAVPYLFVLPALVLLAVFKLYPIGSSFLMSLYENVNGTQKFVGAGNYTRAMDDPLLWTALKNTAIILVVQVPVMLALAVGIAVALNSTLLRGRAFFRLGFFLPTVTGLVAYGIIFAVLLNTQYGLVNWLLGLVGIGEVPWLTDPLWARISLGLALTWHYTGYNAVIFLARLQSLPAELYDAAAVDGASAWQSFRHVTLPGLRPALLLTTVLSTIGTLQLFDEPYVLTGGGPDNATLTIGVYLYQNAFKYFDFGYASAVAYILTVLIGILGIVQFRLLGEKS</sequence>
<dbReference type="Pfam" id="PF00528">
    <property type="entry name" value="BPD_transp_1"/>
    <property type="match status" value="1"/>
</dbReference>
<comment type="subcellular location">
    <subcellularLocation>
        <location evidence="1 7">Cell membrane</location>
        <topology evidence="1 7">Multi-pass membrane protein</topology>
    </subcellularLocation>
</comment>
<proteinExistence type="inferred from homology"/>
<feature type="transmembrane region" description="Helical" evidence="7">
    <location>
        <begin position="96"/>
        <end position="118"/>
    </location>
</feature>
<comment type="caution">
    <text evidence="9">The sequence shown here is derived from an EMBL/GenBank/DDBJ whole genome shotgun (WGS) entry which is preliminary data.</text>
</comment>
<evidence type="ECO:0000256" key="5">
    <source>
        <dbReference type="ARBA" id="ARBA00022989"/>
    </source>
</evidence>
<dbReference type="PANTHER" id="PTHR30193:SF37">
    <property type="entry name" value="INNER MEMBRANE ABC TRANSPORTER PERMEASE PROTEIN YCJO"/>
    <property type="match status" value="1"/>
</dbReference>
<keyword evidence="5 7" id="KW-1133">Transmembrane helix</keyword>
<evidence type="ECO:0000313" key="9">
    <source>
        <dbReference type="EMBL" id="GAX49487.1"/>
    </source>
</evidence>
<dbReference type="AlphaFoldDB" id="A0A250V5M6"/>
<dbReference type="PANTHER" id="PTHR30193">
    <property type="entry name" value="ABC TRANSPORTER PERMEASE PROTEIN"/>
    <property type="match status" value="1"/>
</dbReference>
<dbReference type="InterPro" id="IPR000515">
    <property type="entry name" value="MetI-like"/>
</dbReference>
<dbReference type="GO" id="GO:0005886">
    <property type="term" value="C:plasma membrane"/>
    <property type="evidence" value="ECO:0007669"/>
    <property type="project" value="UniProtKB-SubCell"/>
</dbReference>
<dbReference type="CDD" id="cd06261">
    <property type="entry name" value="TM_PBP2"/>
    <property type="match status" value="1"/>
</dbReference>
<dbReference type="Gene3D" id="1.10.3720.10">
    <property type="entry name" value="MetI-like"/>
    <property type="match status" value="1"/>
</dbReference>
<dbReference type="STRING" id="1963.AQJ27_01145"/>
<evidence type="ECO:0000259" key="8">
    <source>
        <dbReference type="PROSITE" id="PS50928"/>
    </source>
</evidence>
<gene>
    <name evidence="9" type="ORF">SO3561_00976</name>
</gene>
<evidence type="ECO:0000256" key="4">
    <source>
        <dbReference type="ARBA" id="ARBA00022692"/>
    </source>
</evidence>
<name>A0A250V5M6_STROL</name>
<keyword evidence="6 7" id="KW-0472">Membrane</keyword>
<dbReference type="SUPFAM" id="SSF160964">
    <property type="entry name" value="MalF N-terminal region-like"/>
    <property type="match status" value="1"/>
</dbReference>
<keyword evidence="10" id="KW-1185">Reference proteome</keyword>
<feature type="transmembrane region" description="Helical" evidence="7">
    <location>
        <begin position="130"/>
        <end position="151"/>
    </location>
</feature>
<feature type="transmembrane region" description="Helical" evidence="7">
    <location>
        <begin position="181"/>
        <end position="201"/>
    </location>
</feature>
<keyword evidence="3" id="KW-1003">Cell membrane</keyword>
<dbReference type="Proteomes" id="UP000217446">
    <property type="component" value="Unassembled WGS sequence"/>
</dbReference>
<dbReference type="EMBL" id="BDQI01000001">
    <property type="protein sequence ID" value="GAX49487.1"/>
    <property type="molecule type" value="Genomic_DNA"/>
</dbReference>
<dbReference type="SUPFAM" id="SSF161098">
    <property type="entry name" value="MetI-like"/>
    <property type="match status" value="1"/>
</dbReference>
<feature type="domain" description="ABC transmembrane type-1" evidence="8">
    <location>
        <begin position="92"/>
        <end position="305"/>
    </location>
</feature>
<dbReference type="GO" id="GO:0055085">
    <property type="term" value="P:transmembrane transport"/>
    <property type="evidence" value="ECO:0007669"/>
    <property type="project" value="InterPro"/>
</dbReference>
<dbReference type="PROSITE" id="PS50928">
    <property type="entry name" value="ABC_TM1"/>
    <property type="match status" value="1"/>
</dbReference>
<dbReference type="RefSeq" id="WP_079064723.1">
    <property type="nucleotide sequence ID" value="NZ_BDQI01000001.1"/>
</dbReference>
<keyword evidence="4 7" id="KW-0812">Transmembrane</keyword>
<evidence type="ECO:0000256" key="3">
    <source>
        <dbReference type="ARBA" id="ARBA00022475"/>
    </source>
</evidence>
<evidence type="ECO:0000256" key="7">
    <source>
        <dbReference type="RuleBase" id="RU363032"/>
    </source>
</evidence>
<feature type="transmembrane region" description="Helical" evidence="7">
    <location>
        <begin position="34"/>
        <end position="53"/>
    </location>
</feature>
<organism evidence="9 10">
    <name type="scientific">Streptomyces olivochromogenes</name>
    <dbReference type="NCBI Taxonomy" id="1963"/>
    <lineage>
        <taxon>Bacteria</taxon>
        <taxon>Bacillati</taxon>
        <taxon>Actinomycetota</taxon>
        <taxon>Actinomycetes</taxon>
        <taxon>Kitasatosporales</taxon>
        <taxon>Streptomycetaceae</taxon>
        <taxon>Streptomyces</taxon>
    </lineage>
</organism>
<protein>
    <submittedName>
        <fullName evidence="9">Lactose ABC transporter permease</fullName>
    </submittedName>
</protein>
<comment type="similarity">
    <text evidence="7">Belongs to the binding-protein-dependent transport system permease family.</text>
</comment>
<dbReference type="InterPro" id="IPR051393">
    <property type="entry name" value="ABC_transporter_permease"/>
</dbReference>
<keyword evidence="2 7" id="KW-0813">Transport</keyword>
<evidence type="ECO:0000256" key="2">
    <source>
        <dbReference type="ARBA" id="ARBA00022448"/>
    </source>
</evidence>
<evidence type="ECO:0000256" key="6">
    <source>
        <dbReference type="ARBA" id="ARBA00023136"/>
    </source>
</evidence>
<reference evidence="10" key="1">
    <citation type="submission" date="2017-05" db="EMBL/GenBank/DDBJ databases">
        <title>Streptomyces olivochromogenes NBRC 3561 whole genome shotgun sequence.</title>
        <authorList>
            <person name="Dohra H."/>
            <person name="Kodani S."/>
        </authorList>
    </citation>
    <scope>NUCLEOTIDE SEQUENCE [LARGE SCALE GENOMIC DNA]</scope>
    <source>
        <strain evidence="10">NBRC 3561</strain>
    </source>
</reference>
<evidence type="ECO:0000256" key="1">
    <source>
        <dbReference type="ARBA" id="ARBA00004651"/>
    </source>
</evidence>